<organism evidence="2 3">
    <name type="scientific">Pedobacter soli</name>
    <dbReference type="NCBI Taxonomy" id="390242"/>
    <lineage>
        <taxon>Bacteria</taxon>
        <taxon>Pseudomonadati</taxon>
        <taxon>Bacteroidota</taxon>
        <taxon>Sphingobacteriia</taxon>
        <taxon>Sphingobacteriales</taxon>
        <taxon>Sphingobacteriaceae</taxon>
        <taxon>Pedobacter</taxon>
    </lineage>
</organism>
<protein>
    <submittedName>
        <fullName evidence="2">Fasciclin domain-containing protein</fullName>
    </submittedName>
</protein>
<proteinExistence type="predicted"/>
<dbReference type="InterPro" id="IPR000782">
    <property type="entry name" value="FAS1_domain"/>
</dbReference>
<dbReference type="RefSeq" id="WP_090772726.1">
    <property type="nucleotide sequence ID" value="NZ_FMZH01000016.1"/>
</dbReference>
<accession>A0A1G7BTL4</accession>
<dbReference type="Pfam" id="PF02469">
    <property type="entry name" value="Fasciclin"/>
    <property type="match status" value="1"/>
</dbReference>
<dbReference type="Gene3D" id="2.30.180.10">
    <property type="entry name" value="FAS1 domain"/>
    <property type="match status" value="1"/>
</dbReference>
<dbReference type="Gene3D" id="2.60.120.260">
    <property type="entry name" value="Galactose-binding domain-like"/>
    <property type="match status" value="1"/>
</dbReference>
<dbReference type="AlphaFoldDB" id="A0A1G7BTL4"/>
<evidence type="ECO:0000259" key="1">
    <source>
        <dbReference type="Pfam" id="PF02469"/>
    </source>
</evidence>
<evidence type="ECO:0000313" key="2">
    <source>
        <dbReference type="EMBL" id="SDE29970.1"/>
    </source>
</evidence>
<dbReference type="STRING" id="390242.SAMN04488024_11637"/>
<dbReference type="InterPro" id="IPR036378">
    <property type="entry name" value="FAS1_dom_sf"/>
</dbReference>
<dbReference type="SUPFAM" id="SSF49785">
    <property type="entry name" value="Galactose-binding domain-like"/>
    <property type="match status" value="1"/>
</dbReference>
<gene>
    <name evidence="2" type="ORF">SAMN04488024_11637</name>
</gene>
<feature type="domain" description="FAS1" evidence="1">
    <location>
        <begin position="83"/>
        <end position="232"/>
    </location>
</feature>
<dbReference type="EMBL" id="FMZH01000016">
    <property type="protein sequence ID" value="SDE29970.1"/>
    <property type="molecule type" value="Genomic_DNA"/>
</dbReference>
<evidence type="ECO:0000313" key="3">
    <source>
        <dbReference type="Proteomes" id="UP000199455"/>
    </source>
</evidence>
<dbReference type="SUPFAM" id="SSF82153">
    <property type="entry name" value="FAS1 domain"/>
    <property type="match status" value="1"/>
</dbReference>
<reference evidence="3" key="1">
    <citation type="submission" date="2016-10" db="EMBL/GenBank/DDBJ databases">
        <authorList>
            <person name="Varghese N."/>
            <person name="Submissions S."/>
        </authorList>
    </citation>
    <scope>NUCLEOTIDE SEQUENCE [LARGE SCALE GENOMIC DNA]</scope>
    <source>
        <strain evidence="3">DSM 18609</strain>
    </source>
</reference>
<dbReference type="InterPro" id="IPR008979">
    <property type="entry name" value="Galactose-bd-like_sf"/>
</dbReference>
<name>A0A1G7BTL4_9SPHI</name>
<sequence length="396" mass="44089">MKPSSAFHSANEMLKRMMASSPLKYNQMKKFVKYAGALTMLLLLTLVYSACKKNGGYYDAADESAPFSGNIYEYLKSKPGVYDSLIVAVDRMGLKKTLTDSNVTLFAVTNPSFQLALRNLNTLRKQSDKDPLFLSNIDGVQLDTMISYYIIRGVKPTDSLKLQDGLNLTSVKVAYPMHAKSVKGSASGQVGAGPEVIEFSNTKKSKFIRNWSTSTTASNNIRAKNGIVHVISPDHLFGFDGFVTRLTFVPPPPNLMVTVGGTFSTNRENGGGPTSGENSKKVIDGDDHTKFLCDLQGFLTMQFKLKTPEVSSVYTLTSANDAVERDPKAWTYEGSQDGVNWTELHRVSNFFFEERYQQKVFRCTNTVAYQYYRVNITELRSGGVFQLAEWTINKTK</sequence>
<keyword evidence="3" id="KW-1185">Reference proteome</keyword>
<dbReference type="Proteomes" id="UP000199455">
    <property type="component" value="Unassembled WGS sequence"/>
</dbReference>